<feature type="chain" id="PRO_5011713214" evidence="1">
    <location>
        <begin position="27"/>
        <end position="174"/>
    </location>
</feature>
<evidence type="ECO:0000313" key="3">
    <source>
        <dbReference type="Proteomes" id="UP000199004"/>
    </source>
</evidence>
<sequence>MRTTPAFAALAATTALIGLGTTTAEARVDNPRAEVVKEKGIVLECTGKADGLAAYVNLYENDTYSNYVQVILADDPELANSREPADILDAGQVRTGVRIAGKQARVRGTATRVGPKKHVHEEYDDAGQHIVADGFHRRLAYDLVLRYDGITVPLECAPAFYYSLNVTKTDTTGE</sequence>
<evidence type="ECO:0000256" key="1">
    <source>
        <dbReference type="SAM" id="SignalP"/>
    </source>
</evidence>
<gene>
    <name evidence="2" type="ORF">SAMN05192576_1334</name>
</gene>
<evidence type="ECO:0000313" key="2">
    <source>
        <dbReference type="EMBL" id="SDM94701.1"/>
    </source>
</evidence>
<dbReference type="OrthoDB" id="3788096at2"/>
<dbReference type="AlphaFoldDB" id="A0A1G9XDT6"/>
<name>A0A1G9XDT6_9ACTN</name>
<dbReference type="RefSeq" id="WP_091022893.1">
    <property type="nucleotide sequence ID" value="NZ_BKAE01000001.1"/>
</dbReference>
<dbReference type="EMBL" id="FNIC01000001">
    <property type="protein sequence ID" value="SDM94701.1"/>
    <property type="molecule type" value="Genomic_DNA"/>
</dbReference>
<organism evidence="2 3">
    <name type="scientific">Nocardioides szechwanensis</name>
    <dbReference type="NCBI Taxonomy" id="1005944"/>
    <lineage>
        <taxon>Bacteria</taxon>
        <taxon>Bacillati</taxon>
        <taxon>Actinomycetota</taxon>
        <taxon>Actinomycetes</taxon>
        <taxon>Propionibacteriales</taxon>
        <taxon>Nocardioidaceae</taxon>
        <taxon>Nocardioides</taxon>
    </lineage>
</organism>
<protein>
    <submittedName>
        <fullName evidence="2">Uncharacterized protein</fullName>
    </submittedName>
</protein>
<dbReference type="Proteomes" id="UP000199004">
    <property type="component" value="Unassembled WGS sequence"/>
</dbReference>
<accession>A0A1G9XDT6</accession>
<keyword evidence="3" id="KW-1185">Reference proteome</keyword>
<proteinExistence type="predicted"/>
<reference evidence="2 3" key="1">
    <citation type="submission" date="2016-10" db="EMBL/GenBank/DDBJ databases">
        <authorList>
            <person name="de Groot N.N."/>
        </authorList>
    </citation>
    <scope>NUCLEOTIDE SEQUENCE [LARGE SCALE GENOMIC DNA]</scope>
    <source>
        <strain evidence="2 3">CGMCC 1.11147</strain>
    </source>
</reference>
<feature type="signal peptide" evidence="1">
    <location>
        <begin position="1"/>
        <end position="26"/>
    </location>
</feature>
<dbReference type="STRING" id="1005944.SAMN05192576_1334"/>
<keyword evidence="1" id="KW-0732">Signal</keyword>